<dbReference type="RefSeq" id="XP_022628798.1">
    <property type="nucleotide sequence ID" value="XM_022772478.1"/>
</dbReference>
<evidence type="ECO:0000256" key="1">
    <source>
        <dbReference type="ARBA" id="ARBA00038101"/>
    </source>
</evidence>
<keyword evidence="2" id="KW-0472">Membrane</keyword>
<dbReference type="EMBL" id="LN736364">
    <property type="protein sequence ID" value="CEP62573.1"/>
    <property type="molecule type" value="Genomic_DNA"/>
</dbReference>
<dbReference type="GO" id="GO:0000838">
    <property type="term" value="C:Hrd1p ubiquitin ligase ERAD-M complex"/>
    <property type="evidence" value="ECO:0007669"/>
    <property type="project" value="EnsemblFungi"/>
</dbReference>
<dbReference type="Proteomes" id="UP000054304">
    <property type="component" value="Unassembled WGS sequence"/>
</dbReference>
<dbReference type="GeneID" id="34686042"/>
<dbReference type="GO" id="GO:0004842">
    <property type="term" value="F:ubiquitin-protein transferase activity"/>
    <property type="evidence" value="ECO:0007669"/>
    <property type="project" value="EnsemblFungi"/>
</dbReference>
<keyword evidence="5" id="KW-1185">Reference proteome</keyword>
<dbReference type="AlphaFoldDB" id="A0A0C7MRQ1"/>
<organism evidence="4 5">
    <name type="scientific">Lachancea lanzarotensis</name>
    <dbReference type="NCBI Taxonomy" id="1245769"/>
    <lineage>
        <taxon>Eukaryota</taxon>
        <taxon>Fungi</taxon>
        <taxon>Dikarya</taxon>
        <taxon>Ascomycota</taxon>
        <taxon>Saccharomycotina</taxon>
        <taxon>Saccharomycetes</taxon>
        <taxon>Saccharomycetales</taxon>
        <taxon>Saccharomycetaceae</taxon>
        <taxon>Lachancea</taxon>
    </lineage>
</organism>
<dbReference type="PANTHER" id="PTHR11102">
    <property type="entry name" value="SEL-1-LIKE PROTEIN"/>
    <property type="match status" value="1"/>
</dbReference>
<dbReference type="InterPro" id="IPR050767">
    <property type="entry name" value="Sel1_AlgK"/>
</dbReference>
<feature type="chain" id="PRO_5002195228" evidence="3">
    <location>
        <begin position="19"/>
        <end position="747"/>
    </location>
</feature>
<dbReference type="Gene3D" id="1.25.40.10">
    <property type="entry name" value="Tetratricopeptide repeat domain"/>
    <property type="match status" value="2"/>
</dbReference>
<protein>
    <submittedName>
        <fullName evidence="4">LALA0S05e08636g1_1</fullName>
    </submittedName>
</protein>
<evidence type="ECO:0000313" key="5">
    <source>
        <dbReference type="Proteomes" id="UP000054304"/>
    </source>
</evidence>
<dbReference type="Pfam" id="PF08238">
    <property type="entry name" value="Sel1"/>
    <property type="match status" value="5"/>
</dbReference>
<dbReference type="GO" id="GO:0034099">
    <property type="term" value="C:luminal surveillance complex"/>
    <property type="evidence" value="ECO:0007669"/>
    <property type="project" value="EnsemblFungi"/>
</dbReference>
<dbReference type="SMART" id="SM00671">
    <property type="entry name" value="SEL1"/>
    <property type="match status" value="4"/>
</dbReference>
<dbReference type="STRING" id="1245769.A0A0C7MRQ1"/>
<feature type="signal peptide" evidence="3">
    <location>
        <begin position="1"/>
        <end position="18"/>
    </location>
</feature>
<keyword evidence="2" id="KW-1133">Transmembrane helix</keyword>
<accession>A0A0C7MRQ1</accession>
<evidence type="ECO:0000256" key="3">
    <source>
        <dbReference type="SAM" id="SignalP"/>
    </source>
</evidence>
<dbReference type="GO" id="GO:0030970">
    <property type="term" value="P:retrograde protein transport, ER to cytosol"/>
    <property type="evidence" value="ECO:0007669"/>
    <property type="project" value="EnsemblFungi"/>
</dbReference>
<dbReference type="OrthoDB" id="27934at2759"/>
<name>A0A0C7MRQ1_9SACH</name>
<evidence type="ECO:0000256" key="2">
    <source>
        <dbReference type="SAM" id="Phobius"/>
    </source>
</evidence>
<dbReference type="GO" id="GO:0000839">
    <property type="term" value="C:Hrd1p ubiquitin ligase ERAD-L complex"/>
    <property type="evidence" value="ECO:0007669"/>
    <property type="project" value="EnsemblFungi"/>
</dbReference>
<gene>
    <name evidence="4" type="ORF">LALA0_S05e08636g</name>
</gene>
<proteinExistence type="inferred from homology"/>
<dbReference type="SUPFAM" id="SSF81901">
    <property type="entry name" value="HCP-like"/>
    <property type="match status" value="2"/>
</dbReference>
<dbReference type="GO" id="GO:1905524">
    <property type="term" value="P:negative regulation of protein autoubiquitination"/>
    <property type="evidence" value="ECO:0007669"/>
    <property type="project" value="EnsemblFungi"/>
</dbReference>
<sequence length="747" mass="84808">MKASFITAFLVNCIFVRCLQEDKWDTVAKNLALLPKHEECLINSAQEWDPHQGGINITLPIDYYEEEQEHNWAAFLASESHDNRLMYSELVRSSEVFNNTEATYVLSQILLQQQYGVPQNKSLAFHHLQKFNNLTDYTNASAVFELGVMHITGFFGTIPVDIPQGLILYEKAAELGDLRAIMALAYRYSKGINVPLDEEKALMLYSGLATELRENYTDVEWQIFHPYVESYYVRIPDLTGGLLGTGLSRRTSTISRFRANRPDITTPALTILRSQGVKLVPGEFFFKEEDEDSRQLLDLYYTALDNYLGTYTQRRNLGATVQILNATITEYASQLPIMDTLQKYYYGRCLELWGHMLLTGQGFPYRDVDAAESILMDAVSMPTSSQSLAHVNLGKIQHYFRENATAALEHYEKNMRGESLYQGYQLYKSGLLPPTVKTSEFSLRGASNVGQQQAIYELAVEMEGLSVGDIALVVLQFRRFVESQETRVAPHMRDAFLALLRGETEAALWLYAQAAEQGIEIAQTNAAFILHQPAYNLDEPPFSPVERKRWAARYYALASLGAAKDALIVAGDIYYQLGDYERSAAFYESDSYSPLGSWNLGYMYEYGLGVEQNFALARKCYSMALEVNPAIFLGVKLSLLKLQFKSWLLWLTRSAERFGWLVSAESVQTRTGGEPLHSKLLKKLCKTRYEKPERTVLSSNYYGLPTLKDAFLILGLFAIFLMIQFARLIRGLLARRRNNFGGINFPI</sequence>
<reference evidence="4 5" key="1">
    <citation type="submission" date="2014-12" db="EMBL/GenBank/DDBJ databases">
        <authorList>
            <person name="Neuveglise Cecile"/>
        </authorList>
    </citation>
    <scope>NUCLEOTIDE SEQUENCE [LARGE SCALE GENOMIC DNA]</scope>
    <source>
        <strain evidence="4 5">CBS 12615</strain>
    </source>
</reference>
<keyword evidence="2" id="KW-0812">Transmembrane</keyword>
<feature type="transmembrane region" description="Helical" evidence="2">
    <location>
        <begin position="710"/>
        <end position="729"/>
    </location>
</feature>
<dbReference type="InterPro" id="IPR006597">
    <property type="entry name" value="Sel1-like"/>
</dbReference>
<dbReference type="InterPro" id="IPR011990">
    <property type="entry name" value="TPR-like_helical_dom_sf"/>
</dbReference>
<keyword evidence="3" id="KW-0732">Signal</keyword>
<dbReference type="HOGENOM" id="CLU_348239_0_0_1"/>
<dbReference type="PANTHER" id="PTHR11102:SF160">
    <property type="entry name" value="ERAD-ASSOCIATED E3 UBIQUITIN-PROTEIN LIGASE COMPONENT HRD3"/>
    <property type="match status" value="1"/>
</dbReference>
<comment type="similarity">
    <text evidence="1">Belongs to the sel-1 family.</text>
</comment>
<evidence type="ECO:0000313" key="4">
    <source>
        <dbReference type="EMBL" id="CEP62573.1"/>
    </source>
</evidence>